<keyword evidence="2" id="KW-0472">Membrane</keyword>
<feature type="transmembrane region" description="Helical" evidence="2">
    <location>
        <begin position="252"/>
        <end position="274"/>
    </location>
</feature>
<feature type="compositionally biased region" description="Gly residues" evidence="1">
    <location>
        <begin position="541"/>
        <end position="564"/>
    </location>
</feature>
<feature type="signal peptide" evidence="3">
    <location>
        <begin position="1"/>
        <end position="23"/>
    </location>
</feature>
<dbReference type="RefSeq" id="WP_257912478.1">
    <property type="nucleotide sequence ID" value="NZ_JANPWE010000002.1"/>
</dbReference>
<feature type="region of interest" description="Disordered" evidence="1">
    <location>
        <begin position="540"/>
        <end position="564"/>
    </location>
</feature>
<protein>
    <submittedName>
        <fullName evidence="6">DUF2207 domain-containing protein</fullName>
    </submittedName>
</protein>
<sequence length="564" mass="63529">MKYFKKAGMILLLAFIFPGTAFANSMESLDFHVQLQGDGSGIVTETRKMNLTKDTEIYIKMENLGGSQISDFKVSDFGKPLIHKENWDIEASRAEKSGKYGIVETDTGYELCWGIGEYGDHEYKVTYTISNMVRQLQDGQGMNWRFFDGAGNINPTSLTMTIEGPEPFLSENTKIWGFGFNGEIYLENGSLVGWSTEPLSDNNYVTILMQFAHQPFHSPLSLDQTMAEQESRAKEGSSYNQEDTSLSFGEKAAGFTVPTVGVLAAIFAMIGLVLRSRAIKRANPLVKGKERRKLNQDQYYREIPYTDGPMTDVAYMLEQIERGRIEDYFNAFLLKWLKEDNIDHITEEKGIIFKKEQSILQLNRHQMEGDDFESRLWNMMQAAAGADNKLEEKEFTKWAKKNFKKIEDLKDDLSNDSKYLMIDEGYLEQKEAAVLRFFTSSVISGTVQGENLLNHMVQFENYLKDFSLLHERGAKEVFLWDELLIWASLYGIAEEVARQFEELYPQFLEESQFTPGDFYMMTLFTNSFAKGYHSGQSSASSGGGGATSLGGGGGSFGGGGGGSR</sequence>
<evidence type="ECO:0000256" key="1">
    <source>
        <dbReference type="SAM" id="MobiDB-lite"/>
    </source>
</evidence>
<evidence type="ECO:0000259" key="5">
    <source>
        <dbReference type="Pfam" id="PF20990"/>
    </source>
</evidence>
<evidence type="ECO:0000313" key="6">
    <source>
        <dbReference type="EMBL" id="MCR6544882.1"/>
    </source>
</evidence>
<evidence type="ECO:0000256" key="3">
    <source>
        <dbReference type="SAM" id="SignalP"/>
    </source>
</evidence>
<evidence type="ECO:0000313" key="7">
    <source>
        <dbReference type="Proteomes" id="UP001524944"/>
    </source>
</evidence>
<dbReference type="Pfam" id="PF20990">
    <property type="entry name" value="DUF2207_C"/>
    <property type="match status" value="1"/>
</dbReference>
<keyword evidence="7" id="KW-1185">Reference proteome</keyword>
<keyword evidence="2" id="KW-0812">Transmembrane</keyword>
<accession>A0ABT1Y1Y1</accession>
<dbReference type="Proteomes" id="UP001524944">
    <property type="component" value="Unassembled WGS sequence"/>
</dbReference>
<keyword evidence="3" id="KW-0732">Signal</keyword>
<reference evidence="6 7" key="1">
    <citation type="submission" date="2022-08" db="EMBL/GenBank/DDBJ databases">
        <title>Proteogenomics of the novel Dehalobacterium formicoaceticum strain EZ94 highlights a key role of methyltransferases during anaerobic dichloromethane degradation.</title>
        <authorList>
            <person name="Wasmund K."/>
        </authorList>
    </citation>
    <scope>NUCLEOTIDE SEQUENCE [LARGE SCALE GENOMIC DNA]</scope>
    <source>
        <strain evidence="6 7">EZ94</strain>
    </source>
</reference>
<organism evidence="6 7">
    <name type="scientific">Dehalobacterium formicoaceticum</name>
    <dbReference type="NCBI Taxonomy" id="51515"/>
    <lineage>
        <taxon>Bacteria</taxon>
        <taxon>Bacillati</taxon>
        <taxon>Bacillota</taxon>
        <taxon>Clostridia</taxon>
        <taxon>Eubacteriales</taxon>
        <taxon>Peptococcaceae</taxon>
        <taxon>Dehalobacterium</taxon>
    </lineage>
</organism>
<dbReference type="EMBL" id="JANPWE010000002">
    <property type="protein sequence ID" value="MCR6544882.1"/>
    <property type="molecule type" value="Genomic_DNA"/>
</dbReference>
<keyword evidence="2" id="KW-1133">Transmembrane helix</keyword>
<comment type="caution">
    <text evidence="6">The sequence shown here is derived from an EMBL/GenBank/DDBJ whole genome shotgun (WGS) entry which is preliminary data.</text>
</comment>
<feature type="domain" description="Predicted membrane protein YciQ-like C-terminal" evidence="5">
    <location>
        <begin position="446"/>
        <end position="500"/>
    </location>
</feature>
<dbReference type="InterPro" id="IPR018702">
    <property type="entry name" value="DUF2207"/>
</dbReference>
<dbReference type="Pfam" id="PF09972">
    <property type="entry name" value="DUF2207"/>
    <property type="match status" value="1"/>
</dbReference>
<gene>
    <name evidence="6" type="ORF">NVS47_05005</name>
</gene>
<feature type="domain" description="DUF2207" evidence="4">
    <location>
        <begin position="26"/>
        <end position="211"/>
    </location>
</feature>
<name>A0ABT1Y1Y1_9FIRM</name>
<dbReference type="InterPro" id="IPR048389">
    <property type="entry name" value="YciQ-like_C"/>
</dbReference>
<evidence type="ECO:0000256" key="2">
    <source>
        <dbReference type="SAM" id="Phobius"/>
    </source>
</evidence>
<evidence type="ECO:0000259" key="4">
    <source>
        <dbReference type="Pfam" id="PF09972"/>
    </source>
</evidence>
<feature type="chain" id="PRO_5045326956" evidence="3">
    <location>
        <begin position="24"/>
        <end position="564"/>
    </location>
</feature>
<proteinExistence type="predicted"/>